<evidence type="ECO:0000313" key="1">
    <source>
        <dbReference type="EMBL" id="MDE8651239.1"/>
    </source>
</evidence>
<accession>A0ABT5WMY1</accession>
<dbReference type="Proteomes" id="UP001216253">
    <property type="component" value="Unassembled WGS sequence"/>
</dbReference>
<organism evidence="1 2">
    <name type="scientific">Novosphingobium album</name>
    <name type="common">ex Liu et al. 2023</name>
    <dbReference type="NCBI Taxonomy" id="3031130"/>
    <lineage>
        <taxon>Bacteria</taxon>
        <taxon>Pseudomonadati</taxon>
        <taxon>Pseudomonadota</taxon>
        <taxon>Alphaproteobacteria</taxon>
        <taxon>Sphingomonadales</taxon>
        <taxon>Sphingomonadaceae</taxon>
        <taxon>Novosphingobium</taxon>
    </lineage>
</organism>
<keyword evidence="2" id="KW-1185">Reference proteome</keyword>
<comment type="caution">
    <text evidence="1">The sequence shown here is derived from an EMBL/GenBank/DDBJ whole genome shotgun (WGS) entry which is preliminary data.</text>
</comment>
<gene>
    <name evidence="1" type="ORF">PYV00_05845</name>
</gene>
<sequence length="407" mass="45008">MDAPLPIWLPTRPLLLGYIANSGLLSDDIELGSLDPASGWDEMLGKVCEREVKQIWGAGFEPSELRRFIEGLATEARRVEARKGLQESELRAVFHRVFGRDADEPTNLLTSRLPGLGAVPGKAGAREFIDADFADAAASGDICEFVDSPFGDNLKLKDIEIAIGYLGREILIKKIGSNYKKLSIALKKASDSERLNITSIDLICTMIDSSISYEGDFIDIRNGVFGNLEITTEIDISKVNFRNCLFSTLSLSRDSSHSEKVRFPKFWKCEIDKVIGAVSEDDIPTGIFNNGTIIKSYDDQSSTNDAVMSSNMQESVKVLVTILRKLFLQRGSGRLHSALKRGLPLRSTKFVDPLIELIKSHKFADDVSLDRRVILVPFRTKSAEALSIINGPNNNDSPLIRDARNLS</sequence>
<protein>
    <recommendedName>
        <fullName evidence="3">Pentapeptide repeat-containing protein</fullName>
    </recommendedName>
</protein>
<evidence type="ECO:0008006" key="3">
    <source>
        <dbReference type="Google" id="ProtNLM"/>
    </source>
</evidence>
<evidence type="ECO:0000313" key="2">
    <source>
        <dbReference type="Proteomes" id="UP001216253"/>
    </source>
</evidence>
<dbReference type="EMBL" id="JARESE010000015">
    <property type="protein sequence ID" value="MDE8651239.1"/>
    <property type="molecule type" value="Genomic_DNA"/>
</dbReference>
<proteinExistence type="predicted"/>
<name>A0ABT5WMY1_9SPHN</name>
<reference evidence="1 2" key="1">
    <citation type="submission" date="2023-03" db="EMBL/GenBank/DDBJ databases">
        <title>NovoSphingobium album sp. nov. isolated from polycyclic aromatic hydrocarbons- and heavy-metal polluted soil.</title>
        <authorList>
            <person name="Liu Z."/>
            <person name="Wang K."/>
        </authorList>
    </citation>
    <scope>NUCLEOTIDE SEQUENCE [LARGE SCALE GENOMIC DNA]</scope>
    <source>
        <strain evidence="1 2">H3SJ31-1</strain>
    </source>
</reference>